<proteinExistence type="predicted"/>
<dbReference type="InterPro" id="IPR038611">
    <property type="entry name" value="Arr_sf"/>
</dbReference>
<sequence>MGRNNKDFQESALYHGTSHPFQVGDVVLPAKTAGVKSGWKVNDPEGTVVGKDVDEHAFATPDLETARHFAGINSGPNAKRHVFQVEPVDPNEPEVEQGFDFPEIRSKKGFKVIRRVSPE</sequence>
<name>A0A6J5KSC6_9CAUD</name>
<gene>
    <name evidence="1" type="ORF">UFOVP45_136</name>
</gene>
<reference evidence="1" key="1">
    <citation type="submission" date="2020-04" db="EMBL/GenBank/DDBJ databases">
        <authorList>
            <person name="Chiriac C."/>
            <person name="Salcher M."/>
            <person name="Ghai R."/>
            <person name="Kavagutti S V."/>
        </authorList>
    </citation>
    <scope>NUCLEOTIDE SEQUENCE</scope>
</reference>
<evidence type="ECO:0000313" key="1">
    <source>
        <dbReference type="EMBL" id="CAB4124065.1"/>
    </source>
</evidence>
<organism evidence="1">
    <name type="scientific">uncultured Caudovirales phage</name>
    <dbReference type="NCBI Taxonomy" id="2100421"/>
    <lineage>
        <taxon>Viruses</taxon>
        <taxon>Duplodnaviria</taxon>
        <taxon>Heunggongvirae</taxon>
        <taxon>Uroviricota</taxon>
        <taxon>Caudoviricetes</taxon>
        <taxon>Peduoviridae</taxon>
        <taxon>Maltschvirus</taxon>
        <taxon>Maltschvirus maltsch</taxon>
    </lineage>
</organism>
<protein>
    <submittedName>
        <fullName evidence="1">Uncharacterized protein</fullName>
    </submittedName>
</protein>
<dbReference type="Gene3D" id="3.20.170.40">
    <property type="entry name" value="Rifampin ADP-ribosyltransferase domain"/>
    <property type="match status" value="1"/>
</dbReference>
<dbReference type="EMBL" id="LR796175">
    <property type="protein sequence ID" value="CAB4124065.1"/>
    <property type="molecule type" value="Genomic_DNA"/>
</dbReference>
<accession>A0A6J5KSC6</accession>